<dbReference type="PANTHER" id="PTHR35936">
    <property type="entry name" value="MEMBRANE-BOUND LYTIC MUREIN TRANSGLYCOSYLASE F"/>
    <property type="match status" value="1"/>
</dbReference>
<keyword evidence="6" id="KW-1185">Reference proteome</keyword>
<reference evidence="5" key="1">
    <citation type="submission" date="2021-11" db="EMBL/GenBank/DDBJ databases">
        <authorList>
            <person name="Rodrigo-Torres L."/>
            <person name="Arahal R. D."/>
            <person name="Lucena T."/>
        </authorList>
    </citation>
    <scope>NUCLEOTIDE SEQUENCE</scope>
    <source>
        <strain evidence="5">CECT 7928</strain>
    </source>
</reference>
<dbReference type="Proteomes" id="UP000838748">
    <property type="component" value="Unassembled WGS sequence"/>
</dbReference>
<feature type="signal peptide" evidence="3">
    <location>
        <begin position="1"/>
        <end position="17"/>
    </location>
</feature>
<evidence type="ECO:0000313" key="6">
    <source>
        <dbReference type="Proteomes" id="UP000838748"/>
    </source>
</evidence>
<accession>A0ABM8ZZH4</accession>
<evidence type="ECO:0000256" key="1">
    <source>
        <dbReference type="ARBA" id="ARBA00010333"/>
    </source>
</evidence>
<dbReference type="EMBL" id="CAKLDM010000001">
    <property type="protein sequence ID" value="CAH0536332.1"/>
    <property type="molecule type" value="Genomic_DNA"/>
</dbReference>
<dbReference type="InterPro" id="IPR001638">
    <property type="entry name" value="Solute-binding_3/MltF_N"/>
</dbReference>
<dbReference type="PANTHER" id="PTHR35936:SF25">
    <property type="entry name" value="ABC TRANSPORTER SUBSTRATE-BINDING PROTEIN"/>
    <property type="match status" value="1"/>
</dbReference>
<feature type="chain" id="PRO_5045193170" description="Solute-binding protein family 3/N-terminal domain-containing protein" evidence="3">
    <location>
        <begin position="18"/>
        <end position="246"/>
    </location>
</feature>
<name>A0ABM8ZZH4_9VIBR</name>
<gene>
    <name evidence="5" type="ORF">VMF7928_00344</name>
</gene>
<dbReference type="RefSeq" id="WP_237359764.1">
    <property type="nucleotide sequence ID" value="NZ_CAKLDM010000001.1"/>
</dbReference>
<evidence type="ECO:0000256" key="3">
    <source>
        <dbReference type="SAM" id="SignalP"/>
    </source>
</evidence>
<keyword evidence="2 3" id="KW-0732">Signal</keyword>
<protein>
    <recommendedName>
        <fullName evidence="4">Solute-binding protein family 3/N-terminal domain-containing protein</fullName>
    </recommendedName>
</protein>
<comment type="similarity">
    <text evidence="1">Belongs to the bacterial solute-binding protein 3 family.</text>
</comment>
<organism evidence="5 6">
    <name type="scientific">Vibrio marisflavi CECT 7928</name>
    <dbReference type="NCBI Taxonomy" id="634439"/>
    <lineage>
        <taxon>Bacteria</taxon>
        <taxon>Pseudomonadati</taxon>
        <taxon>Pseudomonadota</taxon>
        <taxon>Gammaproteobacteria</taxon>
        <taxon>Vibrionales</taxon>
        <taxon>Vibrionaceae</taxon>
        <taxon>Vibrio</taxon>
    </lineage>
</organism>
<sequence>MKWTIMFMLLLCGASNARDICITSGNYEPYVNDSIHEFGPLSVVVKEAFLLEGITVNYDFNPWVRSYKKSLVGDCEGTIMWTKNDERAESFYFSKPIYIGYSVLFFNKSKPVDWDGKIGLEGSVVGGTLGYSYSKLEELERKGKIKIIYSENDYKTFEKLLKNRVDFVQLDKNVGDFVLSKNFEHDEINKIGFHEIPIKTDSYSLLLTKSLKDNDKLLKKFNLGLKKLKESGRYEEILVEYDLYLP</sequence>
<feature type="domain" description="Solute-binding protein family 3/N-terminal" evidence="4">
    <location>
        <begin position="81"/>
        <end position="241"/>
    </location>
</feature>
<evidence type="ECO:0000313" key="5">
    <source>
        <dbReference type="EMBL" id="CAH0536332.1"/>
    </source>
</evidence>
<comment type="caution">
    <text evidence="5">The sequence shown here is derived from an EMBL/GenBank/DDBJ whole genome shotgun (WGS) entry which is preliminary data.</text>
</comment>
<dbReference type="SUPFAM" id="SSF53850">
    <property type="entry name" value="Periplasmic binding protein-like II"/>
    <property type="match status" value="1"/>
</dbReference>
<dbReference type="Gene3D" id="3.40.190.10">
    <property type="entry name" value="Periplasmic binding protein-like II"/>
    <property type="match status" value="2"/>
</dbReference>
<dbReference type="Pfam" id="PF00497">
    <property type="entry name" value="SBP_bac_3"/>
    <property type="match status" value="1"/>
</dbReference>
<proteinExistence type="inferred from homology"/>
<evidence type="ECO:0000259" key="4">
    <source>
        <dbReference type="Pfam" id="PF00497"/>
    </source>
</evidence>
<evidence type="ECO:0000256" key="2">
    <source>
        <dbReference type="ARBA" id="ARBA00022729"/>
    </source>
</evidence>